<evidence type="ECO:0000313" key="5">
    <source>
        <dbReference type="Proteomes" id="UP000324611"/>
    </source>
</evidence>
<comment type="caution">
    <text evidence="4">The sequence shown here is derived from an EMBL/GenBank/DDBJ whole genome shotgun (WGS) entry which is preliminary data.</text>
</comment>
<protein>
    <submittedName>
        <fullName evidence="4">SGNH/GDSL hydrolase family protein</fullName>
    </submittedName>
</protein>
<proteinExistence type="predicted"/>
<keyword evidence="2" id="KW-0472">Membrane</keyword>
<evidence type="ECO:0000259" key="3">
    <source>
        <dbReference type="Pfam" id="PF13472"/>
    </source>
</evidence>
<dbReference type="InterPro" id="IPR051532">
    <property type="entry name" value="Ester_Hydrolysis_Enzymes"/>
</dbReference>
<dbReference type="CDD" id="cd00229">
    <property type="entry name" value="SGNH_hydrolase"/>
    <property type="match status" value="1"/>
</dbReference>
<dbReference type="InterPro" id="IPR036514">
    <property type="entry name" value="SGNH_hydro_sf"/>
</dbReference>
<dbReference type="InterPro" id="IPR013830">
    <property type="entry name" value="SGNH_hydro"/>
</dbReference>
<dbReference type="SUPFAM" id="SSF52266">
    <property type="entry name" value="SGNH hydrolase"/>
    <property type="match status" value="1"/>
</dbReference>
<feature type="domain" description="SGNH hydrolase-type esterase" evidence="3">
    <location>
        <begin position="301"/>
        <end position="482"/>
    </location>
</feature>
<evidence type="ECO:0000313" key="4">
    <source>
        <dbReference type="EMBL" id="KAA2245195.1"/>
    </source>
</evidence>
<keyword evidence="2" id="KW-0812">Transmembrane</keyword>
<accession>A0A5B2W1J2</accession>
<gene>
    <name evidence="4" type="ORF">F0L74_04330</name>
</gene>
<dbReference type="AlphaFoldDB" id="A0A5B2W1J2"/>
<dbReference type="RefSeq" id="WP_149836589.1">
    <property type="nucleotide sequence ID" value="NZ_VUOC01000001.1"/>
</dbReference>
<keyword evidence="5" id="KW-1185">Reference proteome</keyword>
<dbReference type="PANTHER" id="PTHR30383:SF5">
    <property type="entry name" value="SGNH HYDROLASE-TYPE ESTERASE DOMAIN-CONTAINING PROTEIN"/>
    <property type="match status" value="1"/>
</dbReference>
<reference evidence="4 5" key="2">
    <citation type="submission" date="2019-09" db="EMBL/GenBank/DDBJ databases">
        <authorList>
            <person name="Jin C."/>
        </authorList>
    </citation>
    <scope>NUCLEOTIDE SEQUENCE [LARGE SCALE GENOMIC DNA]</scope>
    <source>
        <strain evidence="4 5">BN140078</strain>
    </source>
</reference>
<organism evidence="4 5">
    <name type="scientific">Chitinophaga agrisoli</name>
    <dbReference type="NCBI Taxonomy" id="2607653"/>
    <lineage>
        <taxon>Bacteria</taxon>
        <taxon>Pseudomonadati</taxon>
        <taxon>Bacteroidota</taxon>
        <taxon>Chitinophagia</taxon>
        <taxon>Chitinophagales</taxon>
        <taxon>Chitinophagaceae</taxon>
        <taxon>Chitinophaga</taxon>
    </lineage>
</organism>
<name>A0A5B2W1J2_9BACT</name>
<feature type="region of interest" description="Disordered" evidence="1">
    <location>
        <begin position="131"/>
        <end position="170"/>
    </location>
</feature>
<evidence type="ECO:0000256" key="1">
    <source>
        <dbReference type="SAM" id="MobiDB-lite"/>
    </source>
</evidence>
<reference evidence="4 5" key="1">
    <citation type="submission" date="2019-09" db="EMBL/GenBank/DDBJ databases">
        <title>Chitinophaga ginsengihumi sp. nov., isolated from soil of ginseng rhizosphere.</title>
        <authorList>
            <person name="Lee J."/>
        </authorList>
    </citation>
    <scope>NUCLEOTIDE SEQUENCE [LARGE SCALE GENOMIC DNA]</scope>
    <source>
        <strain evidence="4 5">BN140078</strain>
    </source>
</reference>
<dbReference type="Proteomes" id="UP000324611">
    <property type="component" value="Unassembled WGS sequence"/>
</dbReference>
<dbReference type="PANTHER" id="PTHR30383">
    <property type="entry name" value="THIOESTERASE 1/PROTEASE 1/LYSOPHOSPHOLIPASE L1"/>
    <property type="match status" value="1"/>
</dbReference>
<dbReference type="EMBL" id="VUOC01000001">
    <property type="protein sequence ID" value="KAA2245195.1"/>
    <property type="molecule type" value="Genomic_DNA"/>
</dbReference>
<feature type="compositionally biased region" description="Low complexity" evidence="1">
    <location>
        <begin position="145"/>
        <end position="155"/>
    </location>
</feature>
<keyword evidence="2" id="KW-1133">Transmembrane helix</keyword>
<dbReference type="Pfam" id="PF13472">
    <property type="entry name" value="Lipase_GDSL_2"/>
    <property type="match status" value="1"/>
</dbReference>
<feature type="transmembrane region" description="Helical" evidence="2">
    <location>
        <begin position="97"/>
        <end position="117"/>
    </location>
</feature>
<dbReference type="Gene3D" id="3.40.50.1110">
    <property type="entry name" value="SGNH hydrolase"/>
    <property type="match status" value="1"/>
</dbReference>
<dbReference type="GO" id="GO:0004622">
    <property type="term" value="F:phosphatidylcholine lysophospholipase activity"/>
    <property type="evidence" value="ECO:0007669"/>
    <property type="project" value="TreeGrafter"/>
</dbReference>
<evidence type="ECO:0000256" key="2">
    <source>
        <dbReference type="SAM" id="Phobius"/>
    </source>
</evidence>
<keyword evidence="4" id="KW-0378">Hydrolase</keyword>
<sequence>MPNKHSHIDPELIRKYLAGELDDKAMHALERQALDDPFLAEALEGYAAFDPDQSAHLADLQGRLAERANVPAPKQGESSPKPSEPAPKAKVKLMRPYYQWAAAAAIIVVMGVTFFWMDRQRAPAHEDIAKATPVTPPASLRVDSTTQAPAATAPAKADELKKTQPEQAPPAAPLHELAKARAPKQEADTTKGASQWAGYVAAVPSAAAANEAADSVSPPYAANADKFTADKNAYSDTVANALAGRVAGLDTRSRAARPNYVTAPNPAEDQLNDVVVIGYGTRKKGRGYRPPRVKSSHRIVVLGSSTAEGVGPKSPDSTWVNLFRKYVQSTDPRAEVINLAVGGYNTYKILPDNADAPFNRPVPDTGHNLSKALSLEPDIIIINMPSNDIVAGYSTREFLENLEYLVDRIHEKHIVCYITTTQPRNTDEGKRKKLQHLRTVIERQYRARSIDCWEGLSAPDGSILPKYNSGDGIHLNGLGHRLMFERVKERVKL</sequence>